<dbReference type="Pfam" id="PF01509">
    <property type="entry name" value="TruB_N"/>
    <property type="match status" value="1"/>
</dbReference>
<evidence type="ECO:0000313" key="8">
    <source>
        <dbReference type="EMBL" id="MDK7187194.1"/>
    </source>
</evidence>
<dbReference type="RefSeq" id="WP_129752595.1">
    <property type="nucleotide sequence ID" value="NZ_JASOOE010000006.1"/>
</dbReference>
<dbReference type="InterPro" id="IPR002501">
    <property type="entry name" value="PsdUridine_synth_N"/>
</dbReference>
<dbReference type="Proteomes" id="UP001229251">
    <property type="component" value="Unassembled WGS sequence"/>
</dbReference>
<dbReference type="AlphaFoldDB" id="A0AAJ1Q5M5"/>
<feature type="active site" description="Nucleophile" evidence="5">
    <location>
        <position position="39"/>
    </location>
</feature>
<comment type="similarity">
    <text evidence="2 5">Belongs to the pseudouridine synthase TruB family. Type 1 subfamily.</text>
</comment>
<dbReference type="HAMAP" id="MF_01080">
    <property type="entry name" value="TruB_bact"/>
    <property type="match status" value="1"/>
</dbReference>
<name>A0AAJ1Q5M5_9LACT</name>
<gene>
    <name evidence="5 8" type="primary">truB</name>
    <name evidence="8" type="ORF">QP433_04285</name>
</gene>
<dbReference type="InterPro" id="IPR014780">
    <property type="entry name" value="tRNA_psdUridine_synth_TruB"/>
</dbReference>
<reference evidence="8" key="1">
    <citation type="submission" date="2023-05" db="EMBL/GenBank/DDBJ databases">
        <title>Cataloging the Phylogenetic Diversity of Human Bladder Bacteria.</title>
        <authorList>
            <person name="Du J."/>
        </authorList>
    </citation>
    <scope>NUCLEOTIDE SEQUENCE</scope>
    <source>
        <strain evidence="8">UMB1231</strain>
    </source>
</reference>
<evidence type="ECO:0000259" key="7">
    <source>
        <dbReference type="Pfam" id="PF16198"/>
    </source>
</evidence>
<evidence type="ECO:0000256" key="2">
    <source>
        <dbReference type="ARBA" id="ARBA00005642"/>
    </source>
</evidence>
<evidence type="ECO:0000259" key="6">
    <source>
        <dbReference type="Pfam" id="PF01509"/>
    </source>
</evidence>
<dbReference type="CDD" id="cd02573">
    <property type="entry name" value="PseudoU_synth_EcTruB"/>
    <property type="match status" value="1"/>
</dbReference>
<dbReference type="Gene3D" id="3.30.2350.10">
    <property type="entry name" value="Pseudouridine synthase"/>
    <property type="match status" value="1"/>
</dbReference>
<dbReference type="InterPro" id="IPR032819">
    <property type="entry name" value="TruB_C"/>
</dbReference>
<dbReference type="NCBIfam" id="TIGR00431">
    <property type="entry name" value="TruB"/>
    <property type="match status" value="1"/>
</dbReference>
<dbReference type="SUPFAM" id="SSF55120">
    <property type="entry name" value="Pseudouridine synthase"/>
    <property type="match status" value="1"/>
</dbReference>
<evidence type="ECO:0000256" key="5">
    <source>
        <dbReference type="HAMAP-Rule" id="MF_01080"/>
    </source>
</evidence>
<dbReference type="GO" id="GO:0031119">
    <property type="term" value="P:tRNA pseudouridine synthesis"/>
    <property type="evidence" value="ECO:0007669"/>
    <property type="project" value="UniProtKB-UniRule"/>
</dbReference>
<dbReference type="PANTHER" id="PTHR13767">
    <property type="entry name" value="TRNA-PSEUDOURIDINE SYNTHASE"/>
    <property type="match status" value="1"/>
</dbReference>
<comment type="function">
    <text evidence="5">Responsible for synthesis of pseudouridine from uracil-55 in the psi GC loop of transfer RNAs.</text>
</comment>
<keyword evidence="4 5" id="KW-0413">Isomerase</keyword>
<dbReference type="InterPro" id="IPR020103">
    <property type="entry name" value="PsdUridine_synth_cat_dom_sf"/>
</dbReference>
<evidence type="ECO:0000256" key="1">
    <source>
        <dbReference type="ARBA" id="ARBA00000385"/>
    </source>
</evidence>
<dbReference type="GO" id="GO:0003723">
    <property type="term" value="F:RNA binding"/>
    <property type="evidence" value="ECO:0007669"/>
    <property type="project" value="InterPro"/>
</dbReference>
<dbReference type="PANTHER" id="PTHR13767:SF2">
    <property type="entry name" value="PSEUDOURIDYLATE SYNTHASE TRUB1"/>
    <property type="match status" value="1"/>
</dbReference>
<evidence type="ECO:0000313" key="9">
    <source>
        <dbReference type="Proteomes" id="UP001229251"/>
    </source>
</evidence>
<dbReference type="GO" id="GO:1990481">
    <property type="term" value="P:mRNA pseudouridine synthesis"/>
    <property type="evidence" value="ECO:0007669"/>
    <property type="project" value="TreeGrafter"/>
</dbReference>
<sequence>MYNGLIAIWKESGMTSHDVVFQLRKIFAMKKIGHTGTLDPDVEGVLLVCLGQGTKLVDYLMDGRKLYQGEVTLGIATDTQDASGQVIDQKPIQVAIGDSLIDRVLSGFNGWIDQEAPLYSAVKVNGKKLYEYARAGIEVDPPIRSVWVDYFKRTGPSIYNPNQRTQCFNFEVSCGKGTYVRTLAVDAGKKLAYPAHMSKLERLATGGFNKDQSWSLDQLRVLKEEGRLDQAVIPLEVAVANLPRYDLSSEQAQKVQNGVLLEKDYFDILPDPYLALFEEDRLLAIYQVHPKKTDYLKPYKMFPKEEG</sequence>
<organism evidence="8 9">
    <name type="scientific">Facklamia hominis</name>
    <dbReference type="NCBI Taxonomy" id="178214"/>
    <lineage>
        <taxon>Bacteria</taxon>
        <taxon>Bacillati</taxon>
        <taxon>Bacillota</taxon>
        <taxon>Bacilli</taxon>
        <taxon>Lactobacillales</taxon>
        <taxon>Aerococcaceae</taxon>
        <taxon>Facklamia</taxon>
    </lineage>
</organism>
<accession>A0AAJ1Q5M5</accession>
<dbReference type="EMBL" id="JASOOE010000006">
    <property type="protein sequence ID" value="MDK7187194.1"/>
    <property type="molecule type" value="Genomic_DNA"/>
</dbReference>
<dbReference type="Pfam" id="PF16198">
    <property type="entry name" value="TruB_C_2"/>
    <property type="match status" value="1"/>
</dbReference>
<evidence type="ECO:0000256" key="4">
    <source>
        <dbReference type="ARBA" id="ARBA00023235"/>
    </source>
</evidence>
<keyword evidence="3 5" id="KW-0819">tRNA processing</keyword>
<evidence type="ECO:0000256" key="3">
    <source>
        <dbReference type="ARBA" id="ARBA00022694"/>
    </source>
</evidence>
<dbReference type="FunFam" id="3.30.2350.10:FF:000011">
    <property type="entry name" value="tRNA pseudouridine synthase B"/>
    <property type="match status" value="1"/>
</dbReference>
<protein>
    <recommendedName>
        <fullName evidence="5">tRNA pseudouridine synthase B</fullName>
        <ecNumber evidence="5">5.4.99.25</ecNumber>
    </recommendedName>
    <alternativeName>
        <fullName evidence="5">tRNA pseudouridine(55) synthase</fullName>
        <shortName evidence="5">Psi55 synthase</shortName>
    </alternativeName>
    <alternativeName>
        <fullName evidence="5">tRNA pseudouridylate synthase</fullName>
    </alternativeName>
    <alternativeName>
        <fullName evidence="5">tRNA-uridine isomerase</fullName>
    </alternativeName>
</protein>
<dbReference type="EC" id="5.4.99.25" evidence="5"/>
<feature type="domain" description="Pseudouridine synthase II N-terminal" evidence="6">
    <location>
        <begin position="24"/>
        <end position="180"/>
    </location>
</feature>
<comment type="catalytic activity">
    <reaction evidence="1 5">
        <text>uridine(55) in tRNA = pseudouridine(55) in tRNA</text>
        <dbReference type="Rhea" id="RHEA:42532"/>
        <dbReference type="Rhea" id="RHEA-COMP:10101"/>
        <dbReference type="Rhea" id="RHEA-COMP:10102"/>
        <dbReference type="ChEBI" id="CHEBI:65314"/>
        <dbReference type="ChEBI" id="CHEBI:65315"/>
        <dbReference type="EC" id="5.4.99.25"/>
    </reaction>
</comment>
<proteinExistence type="inferred from homology"/>
<feature type="domain" description="tRNA pseudouridylate synthase B C-terminal" evidence="7">
    <location>
        <begin position="181"/>
        <end position="239"/>
    </location>
</feature>
<comment type="caution">
    <text evidence="8">The sequence shown here is derived from an EMBL/GenBank/DDBJ whole genome shotgun (WGS) entry which is preliminary data.</text>
</comment>
<dbReference type="GO" id="GO:0160148">
    <property type="term" value="F:tRNA pseudouridine(55) synthase activity"/>
    <property type="evidence" value="ECO:0007669"/>
    <property type="project" value="UniProtKB-EC"/>
</dbReference>